<organism evidence="4 5">
    <name type="scientific">Mycolicibacterium thermoresistibile</name>
    <name type="common">Mycobacterium thermoresistibile</name>
    <dbReference type="NCBI Taxonomy" id="1797"/>
    <lineage>
        <taxon>Bacteria</taxon>
        <taxon>Bacillati</taxon>
        <taxon>Actinomycetota</taxon>
        <taxon>Actinomycetes</taxon>
        <taxon>Mycobacteriales</taxon>
        <taxon>Mycobacteriaceae</taxon>
        <taxon>Mycolicibacterium</taxon>
    </lineage>
</organism>
<feature type="domain" description="Threonine/serine exporter-like N-terminal" evidence="3">
    <location>
        <begin position="44"/>
        <end position="277"/>
    </location>
</feature>
<dbReference type="InterPro" id="IPR051361">
    <property type="entry name" value="ThrE/Ser_Exporter"/>
</dbReference>
<reference evidence="4 5" key="1">
    <citation type="journal article" date="2016" name="Genome Announc.">
        <title>Draft Genome Sequences of Five Rapidly Growing Mycobacterium Species, M. thermoresistibile, M. fortuitum subsp. acetamidolyticum, M. canariasense, M. brisbanense, and M. novocastrense.</title>
        <authorList>
            <person name="Katahira K."/>
            <person name="Ogura Y."/>
            <person name="Gotoh Y."/>
            <person name="Hayashi T."/>
        </authorList>
    </citation>
    <scope>NUCLEOTIDE SEQUENCE [LARGE SCALE GENOMIC DNA]</scope>
    <source>
        <strain evidence="4 5">JCM6362</strain>
    </source>
</reference>
<keyword evidence="2" id="KW-1133">Transmembrane helix</keyword>
<dbReference type="OMA" id="RIYEIRC"/>
<dbReference type="AlphaFoldDB" id="A0A100XH70"/>
<keyword evidence="2" id="KW-0812">Transmembrane</keyword>
<sequence length="442" mass="46289">MTRLPPAPLRDRITRALRALQKDAPAALAEPDAYDDAEVAAMLRQIGIALVEIQQPTQLVRDRLLHIARRYTTKEVRVVVLPTVLLIQIGAETHEIESSTRGTTQLDLAGRVDAVAELAGAGAITPRDAIAALSDARSMRHRFGPARTILGYVLTTLGFGILINPTWASLPWYVLLGALVGVILTISSSLPALTPVAPAVAAMVVTALSAGFIAEAANDNLLRVISPPLVAILPGMSLTIGAMELASSAVIAGASRLMYGLTQLVLLLFGVTLGLSLIDHRSAQQMSPLMGEWTFYPAIVVIGIGIYLYLSGPPGSLLWLTAAVGVALVGQQVGELFTSPAHAGALGALLTVPFAVIAARIRSSPPAIVMLLAAFWSLVPGALSFESLGEAATDDAIDVRALGSAVAAILSIALGTLVGWSLYTTWTARLRRVNADSADTSN</sequence>
<reference evidence="5" key="2">
    <citation type="submission" date="2016-02" db="EMBL/GenBank/DDBJ databases">
        <title>Draft genome sequence of five rapidly growing Mycobacterium species.</title>
        <authorList>
            <person name="Katahira K."/>
            <person name="Gotou Y."/>
            <person name="Iida K."/>
            <person name="Ogura Y."/>
            <person name="Hayashi T."/>
        </authorList>
    </citation>
    <scope>NUCLEOTIDE SEQUENCE [LARGE SCALE GENOMIC DNA]</scope>
    <source>
        <strain evidence="5">JCM6362</strain>
    </source>
</reference>
<dbReference type="PANTHER" id="PTHR31082:SF4">
    <property type="entry name" value="PHEROMONE-REGULATED MEMBRANE PROTEIN 10"/>
    <property type="match status" value="1"/>
</dbReference>
<dbReference type="InterPro" id="IPR010619">
    <property type="entry name" value="ThrE-like_N"/>
</dbReference>
<feature type="transmembrane region" description="Helical" evidence="2">
    <location>
        <begin position="366"/>
        <end position="385"/>
    </location>
</feature>
<comment type="caution">
    <text evidence="4">The sequence shown here is derived from an EMBL/GenBank/DDBJ whole genome shotgun (WGS) entry which is preliminary data.</text>
</comment>
<dbReference type="Proteomes" id="UP000069654">
    <property type="component" value="Unassembled WGS sequence"/>
</dbReference>
<feature type="transmembrane region" description="Helical" evidence="2">
    <location>
        <begin position="257"/>
        <end position="278"/>
    </location>
</feature>
<feature type="transmembrane region" description="Helical" evidence="2">
    <location>
        <begin position="340"/>
        <end position="359"/>
    </location>
</feature>
<evidence type="ECO:0000313" key="4">
    <source>
        <dbReference type="EMBL" id="GAT16484.1"/>
    </source>
</evidence>
<feature type="transmembrane region" description="Helical" evidence="2">
    <location>
        <begin position="149"/>
        <end position="167"/>
    </location>
</feature>
<accession>A0A100XH70</accession>
<evidence type="ECO:0000256" key="1">
    <source>
        <dbReference type="ARBA" id="ARBA00034125"/>
    </source>
</evidence>
<dbReference type="EMBL" id="BCTB01000045">
    <property type="protein sequence ID" value="GAT16484.1"/>
    <property type="molecule type" value="Genomic_DNA"/>
</dbReference>
<dbReference type="Pfam" id="PF06738">
    <property type="entry name" value="ThrE"/>
    <property type="match status" value="1"/>
</dbReference>
<dbReference type="STRING" id="1797.RMCT_3453"/>
<name>A0A100XH70_MYCTH</name>
<proteinExistence type="inferred from homology"/>
<dbReference type="GO" id="GO:0022857">
    <property type="term" value="F:transmembrane transporter activity"/>
    <property type="evidence" value="ECO:0007669"/>
    <property type="project" value="InterPro"/>
</dbReference>
<dbReference type="OrthoDB" id="235893at2"/>
<protein>
    <recommendedName>
        <fullName evidence="3">Threonine/serine exporter-like N-terminal domain-containing protein</fullName>
    </recommendedName>
</protein>
<feature type="transmembrane region" description="Helical" evidence="2">
    <location>
        <begin position="224"/>
        <end position="245"/>
    </location>
</feature>
<gene>
    <name evidence="4" type="ORF">RMCT_3453</name>
</gene>
<feature type="transmembrane region" description="Helical" evidence="2">
    <location>
        <begin position="293"/>
        <end position="310"/>
    </location>
</feature>
<comment type="similarity">
    <text evidence="1">Belongs to the ThrE exporter (TC 2.A.79) family.</text>
</comment>
<keyword evidence="2" id="KW-0472">Membrane</keyword>
<dbReference type="RefSeq" id="WP_003923619.1">
    <property type="nucleotide sequence ID" value="NZ_BCTB01000045.1"/>
</dbReference>
<dbReference type="PANTHER" id="PTHR31082">
    <property type="entry name" value="PHEROMONE-REGULATED MEMBRANE PROTEIN 10"/>
    <property type="match status" value="1"/>
</dbReference>
<evidence type="ECO:0000313" key="5">
    <source>
        <dbReference type="Proteomes" id="UP000069654"/>
    </source>
</evidence>
<feature type="transmembrane region" description="Helical" evidence="2">
    <location>
        <begin position="405"/>
        <end position="423"/>
    </location>
</feature>
<evidence type="ECO:0000256" key="2">
    <source>
        <dbReference type="SAM" id="Phobius"/>
    </source>
</evidence>
<feature type="transmembrane region" description="Helical" evidence="2">
    <location>
        <begin position="200"/>
        <end position="218"/>
    </location>
</feature>
<evidence type="ECO:0000259" key="3">
    <source>
        <dbReference type="Pfam" id="PF06738"/>
    </source>
</evidence>